<organism evidence="1 2">
    <name type="scientific">Podila minutissima</name>
    <dbReference type="NCBI Taxonomy" id="64525"/>
    <lineage>
        <taxon>Eukaryota</taxon>
        <taxon>Fungi</taxon>
        <taxon>Fungi incertae sedis</taxon>
        <taxon>Mucoromycota</taxon>
        <taxon>Mortierellomycotina</taxon>
        <taxon>Mortierellomycetes</taxon>
        <taxon>Mortierellales</taxon>
        <taxon>Mortierellaceae</taxon>
        <taxon>Podila</taxon>
    </lineage>
</organism>
<dbReference type="Proteomes" id="UP000696485">
    <property type="component" value="Unassembled WGS sequence"/>
</dbReference>
<proteinExistence type="predicted"/>
<reference evidence="1" key="1">
    <citation type="journal article" date="2020" name="Fungal Divers.">
        <title>Resolving the Mortierellaceae phylogeny through synthesis of multi-gene phylogenetics and phylogenomics.</title>
        <authorList>
            <person name="Vandepol N."/>
            <person name="Liber J."/>
            <person name="Desiro A."/>
            <person name="Na H."/>
            <person name="Kennedy M."/>
            <person name="Barry K."/>
            <person name="Grigoriev I.V."/>
            <person name="Miller A.N."/>
            <person name="O'Donnell K."/>
            <person name="Stajich J.E."/>
            <person name="Bonito G."/>
        </authorList>
    </citation>
    <scope>NUCLEOTIDE SEQUENCE</scope>
    <source>
        <strain evidence="1">NVP1</strain>
    </source>
</reference>
<comment type="caution">
    <text evidence="1">The sequence shown here is derived from an EMBL/GenBank/DDBJ whole genome shotgun (WGS) entry which is preliminary data.</text>
</comment>
<protein>
    <submittedName>
        <fullName evidence="1">Uncharacterized protein</fullName>
    </submittedName>
</protein>
<evidence type="ECO:0000313" key="2">
    <source>
        <dbReference type="Proteomes" id="UP000696485"/>
    </source>
</evidence>
<accession>A0A9P5SNI9</accession>
<evidence type="ECO:0000313" key="1">
    <source>
        <dbReference type="EMBL" id="KAF9334607.1"/>
    </source>
</evidence>
<name>A0A9P5SNI9_9FUNG</name>
<sequence length="99" mass="10694">MVIPGGNGTIPRKSYRIYRRYEDVADFADQLEEEFPAPIQKITSPGAHSCSFAMEGPVQEWARSTSGSSVLSGGSVSPTPLYLTSTALTNNHNASTHHI</sequence>
<dbReference type="AlphaFoldDB" id="A0A9P5SNI9"/>
<keyword evidence="2" id="KW-1185">Reference proteome</keyword>
<gene>
    <name evidence="1" type="ORF">BG006_001843</name>
</gene>
<dbReference type="EMBL" id="JAAAUY010000139">
    <property type="protein sequence ID" value="KAF9334607.1"/>
    <property type="molecule type" value="Genomic_DNA"/>
</dbReference>